<keyword evidence="2" id="KW-1185">Reference proteome</keyword>
<reference evidence="1 2" key="1">
    <citation type="submission" date="2019-06" db="EMBL/GenBank/DDBJ databases">
        <title>Sequencing the genomes of 1000 actinobacteria strains.</title>
        <authorList>
            <person name="Klenk H.-P."/>
        </authorList>
    </citation>
    <scope>NUCLEOTIDE SEQUENCE [LARGE SCALE GENOMIC DNA]</scope>
    <source>
        <strain evidence="1 2">DSM 18082</strain>
    </source>
</reference>
<name>A0A542ZNI1_9MICO</name>
<accession>A0A542ZNI1</accession>
<evidence type="ECO:0008006" key="3">
    <source>
        <dbReference type="Google" id="ProtNLM"/>
    </source>
</evidence>
<gene>
    <name evidence="1" type="ORF">FB474_3345</name>
</gene>
<dbReference type="AlphaFoldDB" id="A0A542ZNI1"/>
<evidence type="ECO:0000313" key="1">
    <source>
        <dbReference type="EMBL" id="TQL61921.1"/>
    </source>
</evidence>
<protein>
    <recommendedName>
        <fullName evidence="3">Lipoprotein LpqN</fullName>
    </recommendedName>
</protein>
<sequence length="189" mass="20501">MGDSPVWQLDVDGLEGWTPVRTDLPDEALRIDLGQRIPDQDESAIPLLATLASRARQSSDDSAPLVAMWVRYDDPSEIVPAAVASLRVAGVARDTTPDSFARGLAENWPVRSSIELGRLETASGPAHHLWAIVDVTAGAAFQVQRHDVVFWLRPEKQECLLLSTSTVDLARGADLGHELAQLSVGVRGY</sequence>
<organism evidence="1 2">
    <name type="scientific">Oryzihumus leptocrescens</name>
    <dbReference type="NCBI Taxonomy" id="297536"/>
    <lineage>
        <taxon>Bacteria</taxon>
        <taxon>Bacillati</taxon>
        <taxon>Actinomycetota</taxon>
        <taxon>Actinomycetes</taxon>
        <taxon>Micrococcales</taxon>
        <taxon>Intrasporangiaceae</taxon>
        <taxon>Oryzihumus</taxon>
    </lineage>
</organism>
<evidence type="ECO:0000313" key="2">
    <source>
        <dbReference type="Proteomes" id="UP000319514"/>
    </source>
</evidence>
<dbReference type="RefSeq" id="WP_141789644.1">
    <property type="nucleotide sequence ID" value="NZ_BAAAKX010000011.1"/>
</dbReference>
<comment type="caution">
    <text evidence="1">The sequence shown here is derived from an EMBL/GenBank/DDBJ whole genome shotgun (WGS) entry which is preliminary data.</text>
</comment>
<proteinExistence type="predicted"/>
<dbReference type="Proteomes" id="UP000319514">
    <property type="component" value="Unassembled WGS sequence"/>
</dbReference>
<dbReference type="EMBL" id="VFOQ01000001">
    <property type="protein sequence ID" value="TQL61921.1"/>
    <property type="molecule type" value="Genomic_DNA"/>
</dbReference>